<comment type="similarity">
    <text evidence="1 2">Belongs to the iron/ascorbate-dependent oxidoreductase family.</text>
</comment>
<keyword evidence="2" id="KW-0479">Metal-binding</keyword>
<dbReference type="PROSITE" id="PS51471">
    <property type="entry name" value="FE2OG_OXY"/>
    <property type="match status" value="1"/>
</dbReference>
<dbReference type="PANTHER" id="PTHR47990">
    <property type="entry name" value="2-OXOGLUTARATE (2OG) AND FE(II)-DEPENDENT OXYGENASE SUPERFAMILY PROTEIN-RELATED"/>
    <property type="match status" value="1"/>
</dbReference>
<keyword evidence="2" id="KW-0560">Oxidoreductase</keyword>
<gene>
    <name evidence="4" type="ORF">HII31_06349</name>
</gene>
<keyword evidence="2" id="KW-0408">Iron</keyword>
<evidence type="ECO:0000256" key="2">
    <source>
        <dbReference type="RuleBase" id="RU003682"/>
    </source>
</evidence>
<dbReference type="InterPro" id="IPR044861">
    <property type="entry name" value="IPNS-like_FE2OG_OXY"/>
</dbReference>
<evidence type="ECO:0000256" key="1">
    <source>
        <dbReference type="ARBA" id="ARBA00008056"/>
    </source>
</evidence>
<dbReference type="Proteomes" id="UP000660729">
    <property type="component" value="Unassembled WGS sequence"/>
</dbReference>
<dbReference type="InterPro" id="IPR027443">
    <property type="entry name" value="IPNS-like_sf"/>
</dbReference>
<dbReference type="GO" id="GO:0051213">
    <property type="term" value="F:dioxygenase activity"/>
    <property type="evidence" value="ECO:0007669"/>
    <property type="project" value="UniProtKB-KW"/>
</dbReference>
<proteinExistence type="inferred from homology"/>
<dbReference type="InterPro" id="IPR050231">
    <property type="entry name" value="Iron_ascorbate_oxido_reductase"/>
</dbReference>
<dbReference type="OrthoDB" id="288590at2759"/>
<keyword evidence="5" id="KW-1185">Reference proteome</keyword>
<reference evidence="4" key="1">
    <citation type="submission" date="2020-04" db="EMBL/GenBank/DDBJ databases">
        <title>Draft genome resource of the tomato pathogen Pseudocercospora fuligena.</title>
        <authorList>
            <person name="Zaccaron A."/>
        </authorList>
    </citation>
    <scope>NUCLEOTIDE SEQUENCE</scope>
    <source>
        <strain evidence="4">PF001</strain>
    </source>
</reference>
<dbReference type="InterPro" id="IPR005123">
    <property type="entry name" value="Oxoglu/Fe-dep_dioxygenase_dom"/>
</dbReference>
<keyword evidence="4" id="KW-0223">Dioxygenase</keyword>
<dbReference type="Pfam" id="PF03171">
    <property type="entry name" value="2OG-FeII_Oxy"/>
    <property type="match status" value="1"/>
</dbReference>
<name>A0A8H6RK31_9PEZI</name>
<dbReference type="SUPFAM" id="SSF51197">
    <property type="entry name" value="Clavaminate synthase-like"/>
    <property type="match status" value="1"/>
</dbReference>
<dbReference type="GO" id="GO:0046872">
    <property type="term" value="F:metal ion binding"/>
    <property type="evidence" value="ECO:0007669"/>
    <property type="project" value="UniProtKB-KW"/>
</dbReference>
<dbReference type="AlphaFoldDB" id="A0A8H6RK31"/>
<sequence>MGSMGTDQCADLKSISLVKLLAGDGDSAKDLVQACKENGFFYLDFRHEATSKPLQQVDELIEVGNAVFKLPLEEKEQYSTEKYLPSRLLGYKRAGCSVGPFAEKKDGYESFSIHNNGIFGSDALIVPEAIEQNLPLVTAFMENIHQYTDCILSILSREIGLDRDLKDCHRKDHPSSANMAMLNYLPWGSNDGMIGNMAHTDMGTLTVVFSKVPGLQALLPGVEGWSFIPPREGHAVVNVGDSLRFLSGGVLTSSLHRVVPPPGESPKDKFSVIYFLRPEFDAKFTTHDGKQINSVEWHNQKYALFREAKLDAAQHGAMLTGRQGYLGATGHTANHKGSAQVA</sequence>
<dbReference type="GO" id="GO:0044283">
    <property type="term" value="P:small molecule biosynthetic process"/>
    <property type="evidence" value="ECO:0007669"/>
    <property type="project" value="UniProtKB-ARBA"/>
</dbReference>
<evidence type="ECO:0000313" key="4">
    <source>
        <dbReference type="EMBL" id="KAF7192317.1"/>
    </source>
</evidence>
<feature type="domain" description="Fe2OG dioxygenase" evidence="3">
    <location>
        <begin position="173"/>
        <end position="278"/>
    </location>
</feature>
<evidence type="ECO:0000259" key="3">
    <source>
        <dbReference type="PROSITE" id="PS51471"/>
    </source>
</evidence>
<comment type="caution">
    <text evidence="4">The sequence shown here is derived from an EMBL/GenBank/DDBJ whole genome shotgun (WGS) entry which is preliminary data.</text>
</comment>
<dbReference type="Gene3D" id="2.60.120.330">
    <property type="entry name" value="B-lactam Antibiotic, Isopenicillin N Synthase, Chain"/>
    <property type="match status" value="1"/>
</dbReference>
<protein>
    <submittedName>
        <fullName evidence="4">2-oxoglutarate-dependent dioxygenase gloE</fullName>
    </submittedName>
</protein>
<accession>A0A8H6RK31</accession>
<dbReference type="Pfam" id="PF14226">
    <property type="entry name" value="DIOX_N"/>
    <property type="match status" value="1"/>
</dbReference>
<evidence type="ECO:0000313" key="5">
    <source>
        <dbReference type="Proteomes" id="UP000660729"/>
    </source>
</evidence>
<organism evidence="4 5">
    <name type="scientific">Pseudocercospora fuligena</name>
    <dbReference type="NCBI Taxonomy" id="685502"/>
    <lineage>
        <taxon>Eukaryota</taxon>
        <taxon>Fungi</taxon>
        <taxon>Dikarya</taxon>
        <taxon>Ascomycota</taxon>
        <taxon>Pezizomycotina</taxon>
        <taxon>Dothideomycetes</taxon>
        <taxon>Dothideomycetidae</taxon>
        <taxon>Mycosphaerellales</taxon>
        <taxon>Mycosphaerellaceae</taxon>
        <taxon>Pseudocercospora</taxon>
    </lineage>
</organism>
<dbReference type="EMBL" id="JABCIY010000148">
    <property type="protein sequence ID" value="KAF7192317.1"/>
    <property type="molecule type" value="Genomic_DNA"/>
</dbReference>
<dbReference type="InterPro" id="IPR026992">
    <property type="entry name" value="DIOX_N"/>
</dbReference>